<evidence type="ECO:0000256" key="1">
    <source>
        <dbReference type="SAM" id="MobiDB-lite"/>
    </source>
</evidence>
<evidence type="ECO:0000313" key="3">
    <source>
        <dbReference type="Proteomes" id="UP000594262"/>
    </source>
</evidence>
<proteinExistence type="predicted"/>
<keyword evidence="3" id="KW-1185">Reference proteome</keyword>
<dbReference type="EnsemblMetazoa" id="CLYHEMT024258.1">
    <property type="protein sequence ID" value="CLYHEMP024258.1"/>
    <property type="gene ID" value="CLYHEMG024258"/>
</dbReference>
<accession>A0A7M6DR74</accession>
<reference evidence="2" key="1">
    <citation type="submission" date="2021-01" db="UniProtKB">
        <authorList>
            <consortium name="EnsemblMetazoa"/>
        </authorList>
    </citation>
    <scope>IDENTIFICATION</scope>
</reference>
<organism evidence="2 3">
    <name type="scientific">Clytia hemisphaerica</name>
    <dbReference type="NCBI Taxonomy" id="252671"/>
    <lineage>
        <taxon>Eukaryota</taxon>
        <taxon>Metazoa</taxon>
        <taxon>Cnidaria</taxon>
        <taxon>Hydrozoa</taxon>
        <taxon>Hydroidolina</taxon>
        <taxon>Leptothecata</taxon>
        <taxon>Obeliida</taxon>
        <taxon>Clytiidae</taxon>
        <taxon>Clytia</taxon>
    </lineage>
</organism>
<feature type="compositionally biased region" description="Basic and acidic residues" evidence="1">
    <location>
        <begin position="84"/>
        <end position="100"/>
    </location>
</feature>
<protein>
    <submittedName>
        <fullName evidence="2">Uncharacterized protein</fullName>
    </submittedName>
</protein>
<evidence type="ECO:0000313" key="2">
    <source>
        <dbReference type="EnsemblMetazoa" id="CLYHEMP024258.1"/>
    </source>
</evidence>
<sequence>MKRRNLEPSEEHYENLQLSEQSEVCKWIKSIPFWEEDEIEAMVVHVVCEKHWPVGFFEKKGDREKMRPVHPPSVKKCSIPTPPTKERPTKKSSFETKTHKEDQLDKFKLMDAVNCKSF</sequence>
<name>A0A7M6DR74_9CNID</name>
<dbReference type="AlphaFoldDB" id="A0A7M6DR74"/>
<dbReference type="Proteomes" id="UP000594262">
    <property type="component" value="Unplaced"/>
</dbReference>
<feature type="region of interest" description="Disordered" evidence="1">
    <location>
        <begin position="63"/>
        <end position="100"/>
    </location>
</feature>